<protein>
    <recommendedName>
        <fullName evidence="3">F-box domain-containing protein</fullName>
    </recommendedName>
</protein>
<dbReference type="EMBL" id="JH711581">
    <property type="protein sequence ID" value="EIW78963.1"/>
    <property type="molecule type" value="Genomic_DNA"/>
</dbReference>
<keyword evidence="2" id="KW-1185">Reference proteome</keyword>
<proteinExistence type="predicted"/>
<dbReference type="RefSeq" id="XP_007770708.1">
    <property type="nucleotide sequence ID" value="XM_007772518.1"/>
</dbReference>
<dbReference type="GeneID" id="19210578"/>
<accession>A0A5M3MIN1</accession>
<dbReference type="KEGG" id="cput:CONPUDRAFT_83342"/>
<evidence type="ECO:0000313" key="1">
    <source>
        <dbReference type="EMBL" id="EIW78963.1"/>
    </source>
</evidence>
<dbReference type="AlphaFoldDB" id="A0A5M3MIN1"/>
<organism evidence="1 2">
    <name type="scientific">Coniophora puteana (strain RWD-64-598)</name>
    <name type="common">Brown rot fungus</name>
    <dbReference type="NCBI Taxonomy" id="741705"/>
    <lineage>
        <taxon>Eukaryota</taxon>
        <taxon>Fungi</taxon>
        <taxon>Dikarya</taxon>
        <taxon>Basidiomycota</taxon>
        <taxon>Agaricomycotina</taxon>
        <taxon>Agaricomycetes</taxon>
        <taxon>Agaricomycetidae</taxon>
        <taxon>Boletales</taxon>
        <taxon>Coniophorineae</taxon>
        <taxon>Coniophoraceae</taxon>
        <taxon>Coniophora</taxon>
    </lineage>
</organism>
<evidence type="ECO:0008006" key="3">
    <source>
        <dbReference type="Google" id="ProtNLM"/>
    </source>
</evidence>
<evidence type="ECO:0000313" key="2">
    <source>
        <dbReference type="Proteomes" id="UP000053558"/>
    </source>
</evidence>
<sequence>MVQTFALPILHLATCGRVTPQRFWRIAMYCGWSEGVHSPGLEEVDYGEISDARDDIPKTIPWLKYSELRYLEELGDVEAIEDAIVHRGGYWMWMRPDRFPLDDVATQCAPSFVTHGVSKSNHTLSVLERLPLELLHIIAHRCSLTSLLSLASASRIIRFLLLGSETSRNSLAAAWITKNAPWFSPVTSGLEPRYEMNKVRDAWVYLQRCCASGSMRNRARIWKLAEQIEEVATRSGL</sequence>
<dbReference type="OrthoDB" id="3055280at2759"/>
<gene>
    <name evidence="1" type="ORF">CONPUDRAFT_83342</name>
</gene>
<dbReference type="Proteomes" id="UP000053558">
    <property type="component" value="Unassembled WGS sequence"/>
</dbReference>
<reference evidence="2" key="1">
    <citation type="journal article" date="2012" name="Science">
        <title>The Paleozoic origin of enzymatic lignin decomposition reconstructed from 31 fungal genomes.</title>
        <authorList>
            <person name="Floudas D."/>
            <person name="Binder M."/>
            <person name="Riley R."/>
            <person name="Barry K."/>
            <person name="Blanchette R.A."/>
            <person name="Henrissat B."/>
            <person name="Martinez A.T."/>
            <person name="Otillar R."/>
            <person name="Spatafora J.W."/>
            <person name="Yadav J.S."/>
            <person name="Aerts A."/>
            <person name="Benoit I."/>
            <person name="Boyd A."/>
            <person name="Carlson A."/>
            <person name="Copeland A."/>
            <person name="Coutinho P.M."/>
            <person name="de Vries R.P."/>
            <person name="Ferreira P."/>
            <person name="Findley K."/>
            <person name="Foster B."/>
            <person name="Gaskell J."/>
            <person name="Glotzer D."/>
            <person name="Gorecki P."/>
            <person name="Heitman J."/>
            <person name="Hesse C."/>
            <person name="Hori C."/>
            <person name="Igarashi K."/>
            <person name="Jurgens J.A."/>
            <person name="Kallen N."/>
            <person name="Kersten P."/>
            <person name="Kohler A."/>
            <person name="Kuees U."/>
            <person name="Kumar T.K.A."/>
            <person name="Kuo A."/>
            <person name="LaButti K."/>
            <person name="Larrondo L.F."/>
            <person name="Lindquist E."/>
            <person name="Ling A."/>
            <person name="Lombard V."/>
            <person name="Lucas S."/>
            <person name="Lundell T."/>
            <person name="Martin R."/>
            <person name="McLaughlin D.J."/>
            <person name="Morgenstern I."/>
            <person name="Morin E."/>
            <person name="Murat C."/>
            <person name="Nagy L.G."/>
            <person name="Nolan M."/>
            <person name="Ohm R.A."/>
            <person name="Patyshakuliyeva A."/>
            <person name="Rokas A."/>
            <person name="Ruiz-Duenas F.J."/>
            <person name="Sabat G."/>
            <person name="Salamov A."/>
            <person name="Samejima M."/>
            <person name="Schmutz J."/>
            <person name="Slot J.C."/>
            <person name="St John F."/>
            <person name="Stenlid J."/>
            <person name="Sun H."/>
            <person name="Sun S."/>
            <person name="Syed K."/>
            <person name="Tsang A."/>
            <person name="Wiebenga A."/>
            <person name="Young D."/>
            <person name="Pisabarro A."/>
            <person name="Eastwood D.C."/>
            <person name="Martin F."/>
            <person name="Cullen D."/>
            <person name="Grigoriev I.V."/>
            <person name="Hibbett D.S."/>
        </authorList>
    </citation>
    <scope>NUCLEOTIDE SEQUENCE [LARGE SCALE GENOMIC DNA]</scope>
    <source>
        <strain evidence="2">RWD-64-598 SS2</strain>
    </source>
</reference>
<comment type="caution">
    <text evidence="1">The sequence shown here is derived from an EMBL/GenBank/DDBJ whole genome shotgun (WGS) entry which is preliminary data.</text>
</comment>
<name>A0A5M3MIN1_CONPW</name>